<keyword evidence="3" id="KW-1185">Reference proteome</keyword>
<comment type="caution">
    <text evidence="2">The sequence shown here is derived from an EMBL/GenBank/DDBJ whole genome shotgun (WGS) entry which is preliminary data.</text>
</comment>
<proteinExistence type="predicted"/>
<organism evidence="2 3">
    <name type="scientific">Acidiphilium rubrum</name>
    <dbReference type="NCBI Taxonomy" id="526"/>
    <lineage>
        <taxon>Bacteria</taxon>
        <taxon>Pseudomonadati</taxon>
        <taxon>Pseudomonadota</taxon>
        <taxon>Alphaproteobacteria</taxon>
        <taxon>Acetobacterales</taxon>
        <taxon>Acidocellaceae</taxon>
        <taxon>Acidiphilium</taxon>
    </lineage>
</organism>
<keyword evidence="1" id="KW-0732">Signal</keyword>
<dbReference type="Pfam" id="PF07642">
    <property type="entry name" value="BBP2"/>
    <property type="match status" value="1"/>
</dbReference>
<name>A0A8G2CKS9_ACIRU</name>
<evidence type="ECO:0000313" key="2">
    <source>
        <dbReference type="EMBL" id="SIQ84405.1"/>
    </source>
</evidence>
<dbReference type="AlphaFoldDB" id="A0A8G2CKS9"/>
<feature type="signal peptide" evidence="1">
    <location>
        <begin position="1"/>
        <end position="28"/>
    </location>
</feature>
<evidence type="ECO:0000256" key="1">
    <source>
        <dbReference type="SAM" id="SignalP"/>
    </source>
</evidence>
<dbReference type="Proteomes" id="UP000186308">
    <property type="component" value="Unassembled WGS sequence"/>
</dbReference>
<dbReference type="OrthoDB" id="5651975at2"/>
<protein>
    <submittedName>
        <fullName evidence="2">Beta-barrel porin-2, OmpL-like. bbp2</fullName>
    </submittedName>
</protein>
<reference evidence="2 3" key="1">
    <citation type="submission" date="2017-01" db="EMBL/GenBank/DDBJ databases">
        <authorList>
            <person name="Varghese N."/>
            <person name="Submissions S."/>
        </authorList>
    </citation>
    <scope>NUCLEOTIDE SEQUENCE [LARGE SCALE GENOMIC DNA]</scope>
    <source>
        <strain evidence="2 3">ATCC 35905</strain>
    </source>
</reference>
<accession>A0A8G2CKS9</accession>
<sequence length="387" mass="40452">MKRISMRALLCAGFGVVAMSAAGGVAQAQVSVPKMTIDGGPLGTLDLSGGIDGFFYGYSGAGTNSLFGNGKSVGAEPRVADIKVVKPTGLVQFTIEVKPDDSVYFGIHPSPMTATTFTLGPVYAAYVTLAPTPALSISVGQIYSLEGWESSTDWNNANLIDSSLYYVENSSSRGVSATYTVGKLSVSANYGDGFDSGAFNVVQGLATYAFDANNALSLYGTVNFGRTGPNTFAYGNGTTGTGYPGYNAAYVNSNMAGAYYDYTSGNLNIVPEVQYVYSKVDHKIGLDKFTSNFGAEIIANYTFPKTPWSVGGMVNAFSNVGPQAWYLNAHSAGVAVGITPTWQKGHFFVRGEAGLLHLTSIGSGYGFGSNGTSRNQVIGILGAGFVF</sequence>
<evidence type="ECO:0000313" key="3">
    <source>
        <dbReference type="Proteomes" id="UP000186308"/>
    </source>
</evidence>
<feature type="chain" id="PRO_5034332240" evidence="1">
    <location>
        <begin position="29"/>
        <end position="387"/>
    </location>
</feature>
<dbReference type="EMBL" id="FTNE01000010">
    <property type="protein sequence ID" value="SIQ84405.1"/>
    <property type="molecule type" value="Genomic_DNA"/>
</dbReference>
<gene>
    <name evidence="2" type="ORF">SAMN05421828_11089</name>
</gene>
<dbReference type="InterPro" id="IPR011486">
    <property type="entry name" value="BBP2"/>
</dbReference>